<dbReference type="Gene3D" id="1.20.120.1220">
    <property type="match status" value="1"/>
</dbReference>
<evidence type="ECO:0000256" key="2">
    <source>
        <dbReference type="SAM" id="Phobius"/>
    </source>
</evidence>
<dbReference type="GO" id="GO:0032259">
    <property type="term" value="P:methylation"/>
    <property type="evidence" value="ECO:0007669"/>
    <property type="project" value="UniProtKB-KW"/>
</dbReference>
<keyword evidence="2" id="KW-0812">Transmembrane</keyword>
<dbReference type="PANTHER" id="PTHR30487">
    <property type="entry name" value="TYPE 4 PREPILIN-LIKE PROTEINS LEADER PEPTIDE-PROCESSING ENZYME"/>
    <property type="match status" value="1"/>
</dbReference>
<evidence type="ECO:0000256" key="1">
    <source>
        <dbReference type="ARBA" id="ARBA00005801"/>
    </source>
</evidence>
<dbReference type="PANTHER" id="PTHR30487:SF0">
    <property type="entry name" value="PREPILIN LEADER PEPTIDASE_N-METHYLTRANSFERASE-RELATED"/>
    <property type="match status" value="1"/>
</dbReference>
<dbReference type="GO" id="GO:0004190">
    <property type="term" value="F:aspartic-type endopeptidase activity"/>
    <property type="evidence" value="ECO:0007669"/>
    <property type="project" value="InterPro"/>
</dbReference>
<evidence type="ECO:0000313" key="4">
    <source>
        <dbReference type="EMBL" id="CUU57521.1"/>
    </source>
</evidence>
<evidence type="ECO:0000259" key="3">
    <source>
        <dbReference type="Pfam" id="PF01478"/>
    </source>
</evidence>
<dbReference type="Proteomes" id="UP000198802">
    <property type="component" value="Unassembled WGS sequence"/>
</dbReference>
<keyword evidence="4" id="KW-0489">Methyltransferase</keyword>
<feature type="transmembrane region" description="Helical" evidence="2">
    <location>
        <begin position="164"/>
        <end position="191"/>
    </location>
</feature>
<dbReference type="Pfam" id="PF01478">
    <property type="entry name" value="Peptidase_A24"/>
    <property type="match status" value="1"/>
</dbReference>
<accession>A0A0S4QPH7</accession>
<keyword evidence="4" id="KW-0808">Transferase</keyword>
<feature type="transmembrane region" description="Helical" evidence="2">
    <location>
        <begin position="72"/>
        <end position="90"/>
    </location>
</feature>
<evidence type="ECO:0000313" key="5">
    <source>
        <dbReference type="Proteomes" id="UP000198802"/>
    </source>
</evidence>
<dbReference type="EMBL" id="FAOZ01000013">
    <property type="protein sequence ID" value="CUU57521.1"/>
    <property type="molecule type" value="Genomic_DNA"/>
</dbReference>
<feature type="transmembrane region" description="Helical" evidence="2">
    <location>
        <begin position="126"/>
        <end position="144"/>
    </location>
</feature>
<proteinExistence type="inferred from homology"/>
<dbReference type="InterPro" id="IPR000045">
    <property type="entry name" value="Prepilin_IV_endopep_pep"/>
</dbReference>
<protein>
    <submittedName>
        <fullName evidence="4">Leader peptidase (Prepilin peptidase) / N-methyltransferase</fullName>
    </submittedName>
</protein>
<dbReference type="AlphaFoldDB" id="A0A0S4QPH7"/>
<comment type="similarity">
    <text evidence="1">Belongs to the peptidase A24 family.</text>
</comment>
<sequence>MSAMAAAVTAAAVVCAALPVPALPSIVGAFGPVDGVPPRRPVPSRLVLGAVTVAVLAAVGAATYPHTGRLPAYLYLTVVGVVLAAVDLRVHRLPDLIVLPSYAVLAALLVVPTVGEGSTDRWSRALLAGFAAWLAYGVLYLLPGSGLGRGDVKTAGLLGLALGWLGWPAVALWLVAATMTAGLVALSLLILRRVSRRDPIAYGPFLLVGALVAVLGTGWGPAG</sequence>
<keyword evidence="2" id="KW-0472">Membrane</keyword>
<feature type="transmembrane region" description="Helical" evidence="2">
    <location>
        <begin position="46"/>
        <end position="65"/>
    </location>
</feature>
<gene>
    <name evidence="4" type="ORF">Ga0074812_11319</name>
</gene>
<feature type="transmembrane region" description="Helical" evidence="2">
    <location>
        <begin position="200"/>
        <end position="220"/>
    </location>
</feature>
<feature type="domain" description="Prepilin type IV endopeptidase peptidase" evidence="3">
    <location>
        <begin position="75"/>
        <end position="184"/>
    </location>
</feature>
<feature type="transmembrane region" description="Helical" evidence="2">
    <location>
        <begin position="96"/>
        <end position="114"/>
    </location>
</feature>
<dbReference type="InterPro" id="IPR050882">
    <property type="entry name" value="Prepilin_peptidase/N-MTase"/>
</dbReference>
<keyword evidence="2" id="KW-1133">Transmembrane helix</keyword>
<name>A0A0S4QPH7_9ACTN</name>
<organism evidence="4 5">
    <name type="scientific">Parafrankia irregularis</name>
    <dbReference type="NCBI Taxonomy" id="795642"/>
    <lineage>
        <taxon>Bacteria</taxon>
        <taxon>Bacillati</taxon>
        <taxon>Actinomycetota</taxon>
        <taxon>Actinomycetes</taxon>
        <taxon>Frankiales</taxon>
        <taxon>Frankiaceae</taxon>
        <taxon>Parafrankia</taxon>
    </lineage>
</organism>
<reference evidence="5" key="1">
    <citation type="submission" date="2015-11" db="EMBL/GenBank/DDBJ databases">
        <authorList>
            <person name="Varghese N."/>
        </authorList>
    </citation>
    <scope>NUCLEOTIDE SEQUENCE [LARGE SCALE GENOMIC DNA]</scope>
    <source>
        <strain evidence="5">DSM 45899</strain>
    </source>
</reference>
<dbReference type="GO" id="GO:0008168">
    <property type="term" value="F:methyltransferase activity"/>
    <property type="evidence" value="ECO:0007669"/>
    <property type="project" value="UniProtKB-KW"/>
</dbReference>
<keyword evidence="5" id="KW-1185">Reference proteome</keyword>
<dbReference type="GO" id="GO:0006465">
    <property type="term" value="P:signal peptide processing"/>
    <property type="evidence" value="ECO:0007669"/>
    <property type="project" value="TreeGrafter"/>
</dbReference>
<dbReference type="GO" id="GO:0005886">
    <property type="term" value="C:plasma membrane"/>
    <property type="evidence" value="ECO:0007669"/>
    <property type="project" value="TreeGrafter"/>
</dbReference>